<accession>A0A9D5R8K3</accession>
<protein>
    <recommendedName>
        <fullName evidence="6">Glycoside hydrolase family 38 N-terminal domain-containing protein</fullName>
    </recommendedName>
</protein>
<dbReference type="Proteomes" id="UP000806542">
    <property type="component" value="Unassembled WGS sequence"/>
</dbReference>
<evidence type="ECO:0000259" key="2">
    <source>
        <dbReference type="Pfam" id="PF07748"/>
    </source>
</evidence>
<dbReference type="InterPro" id="IPR027291">
    <property type="entry name" value="Glyco_hydro_38_N_sf"/>
</dbReference>
<dbReference type="GO" id="GO:0009313">
    <property type="term" value="P:oligosaccharide catabolic process"/>
    <property type="evidence" value="ECO:0007669"/>
    <property type="project" value="TreeGrafter"/>
</dbReference>
<dbReference type="GO" id="GO:0030246">
    <property type="term" value="F:carbohydrate binding"/>
    <property type="evidence" value="ECO:0007669"/>
    <property type="project" value="InterPro"/>
</dbReference>
<evidence type="ECO:0000259" key="3">
    <source>
        <dbReference type="Pfam" id="PF17677"/>
    </source>
</evidence>
<evidence type="ECO:0008006" key="6">
    <source>
        <dbReference type="Google" id="ProtNLM"/>
    </source>
</evidence>
<dbReference type="PANTHER" id="PTHR46017:SF2">
    <property type="entry name" value="MANNOSYLGLYCERATE HYDROLASE"/>
    <property type="match status" value="1"/>
</dbReference>
<dbReference type="InterPro" id="IPR011682">
    <property type="entry name" value="Glyco_hydro_38_C"/>
</dbReference>
<dbReference type="InterPro" id="IPR011330">
    <property type="entry name" value="Glyco_hydro/deAcase_b/a-brl"/>
</dbReference>
<dbReference type="Pfam" id="PF01074">
    <property type="entry name" value="Glyco_hydro_38N"/>
    <property type="match status" value="1"/>
</dbReference>
<dbReference type="Gene3D" id="3.20.110.10">
    <property type="entry name" value="Glycoside hydrolase 38, N terminal domain"/>
    <property type="match status" value="1"/>
</dbReference>
<dbReference type="Pfam" id="PF17677">
    <property type="entry name" value="Glyco_hydro38C2"/>
    <property type="match status" value="1"/>
</dbReference>
<dbReference type="PANTHER" id="PTHR46017">
    <property type="entry name" value="ALPHA-MANNOSIDASE 2C1"/>
    <property type="match status" value="1"/>
</dbReference>
<feature type="domain" description="Glycoside hydrolase family 38 N-terminal" evidence="1">
    <location>
        <begin position="13"/>
        <end position="282"/>
    </location>
</feature>
<sequence>MGMEKILKTLKRVHLVHYCHCDFAWTNSRMWHKKRYLAFFHNVLDTLEKGLDFKIIIDNTEHALKVFQKYSPERMDEFKQYVREGKICISNGGAALARPNDGGDELFIRNMLKGKSEFRKLFGEENTGKTFLNADTAFGHGQLPQIFQNCGYELYRFYRPNYALDQRGLPREFIYQGIDGSKIYVTRGEYASRLENQYKYMDFQQEKEVIDTFVHEVIEPEMPLQVSEDLIIFVGGDDIMLFCNPRDEYEKIPEFVSLWNKNCKEIKMSFSSLDDYLVEIKKQSLPVIEGVIEPCEIFFNLPLKGNTGLWKRRFAVDRALISAERMEVIAAAMGCLFAPNKIPQLWGKAFEFSGHAMSSLLKDDLCRVLENADMTLTAVSQYQYDLAESVCRRISCGRENEYIIFNLNSREICSNVPLNICAPSNVRGFQILDRNGTILPYQIIDFNLGDKNFKNCDFSEVQIVCQLSVPEMSAVCVFVEFDGTSARQKAEMDMKNYSGDFTVNNGYMKLKFKNGIIICVSDVKNGEEIYSYDGEHSFADIRLYNTEVGDSWYLLTEKITEHYIPESCILKCNGPLLYTVITEGMIGRHKLRQTISLEHGSPRIDFKTEIWVAADGIEGYFNVAFPSDSNRIIAGIPFGQESRELEKEFYSSTESLMTGDYLMFERAGKNVFFGKHYIAFENNNVPLAILQGDCSIYYRKLENSCELFLMRGIQYNKRIERKEKWLSLINENANAEGYSSFQYSLLVGGEKDNFFELHSAAKERERPMFSMPRYYTDQTAVTNWFQFMKILSGTIILSAAVKQEQGYILRFFESNGIDGYAEIIVNAPFSNAYICDFSGNYKRNVVKTGPKISFEVKKYEIITIQLI</sequence>
<dbReference type="InterPro" id="IPR000602">
    <property type="entry name" value="Glyco_hydro_38_N"/>
</dbReference>
<feature type="domain" description="Glycosyl hydrolases family 38 C-terminal" evidence="3">
    <location>
        <begin position="801"/>
        <end position="864"/>
    </location>
</feature>
<dbReference type="EMBL" id="JADCKB010000011">
    <property type="protein sequence ID" value="MBE5040075.1"/>
    <property type="molecule type" value="Genomic_DNA"/>
</dbReference>
<organism evidence="4 5">
    <name type="scientific">Ructibacterium gallinarum</name>
    <dbReference type="NCBI Taxonomy" id="2779355"/>
    <lineage>
        <taxon>Bacteria</taxon>
        <taxon>Bacillati</taxon>
        <taxon>Bacillota</taxon>
        <taxon>Clostridia</taxon>
        <taxon>Eubacteriales</taxon>
        <taxon>Oscillospiraceae</taxon>
        <taxon>Ructibacterium</taxon>
    </lineage>
</organism>
<dbReference type="Gene3D" id="2.70.98.30">
    <property type="entry name" value="Golgi alpha-mannosidase II, domain 4"/>
    <property type="match status" value="1"/>
</dbReference>
<dbReference type="SUPFAM" id="SSF88713">
    <property type="entry name" value="Glycoside hydrolase/deacetylase"/>
    <property type="match status" value="1"/>
</dbReference>
<name>A0A9D5R8K3_9FIRM</name>
<dbReference type="RefSeq" id="WP_226392627.1">
    <property type="nucleotide sequence ID" value="NZ_JADCKB010000011.1"/>
</dbReference>
<dbReference type="GO" id="GO:0004559">
    <property type="term" value="F:alpha-mannosidase activity"/>
    <property type="evidence" value="ECO:0007669"/>
    <property type="project" value="InterPro"/>
</dbReference>
<gene>
    <name evidence="4" type="ORF">INF28_06330</name>
</gene>
<dbReference type="InterPro" id="IPR011013">
    <property type="entry name" value="Gal_mutarotase_sf_dom"/>
</dbReference>
<evidence type="ECO:0000259" key="1">
    <source>
        <dbReference type="Pfam" id="PF01074"/>
    </source>
</evidence>
<dbReference type="GO" id="GO:0006013">
    <property type="term" value="P:mannose metabolic process"/>
    <property type="evidence" value="ECO:0007669"/>
    <property type="project" value="InterPro"/>
</dbReference>
<dbReference type="Pfam" id="PF07748">
    <property type="entry name" value="Glyco_hydro_38C"/>
    <property type="match status" value="1"/>
</dbReference>
<evidence type="ECO:0000313" key="5">
    <source>
        <dbReference type="Proteomes" id="UP000806542"/>
    </source>
</evidence>
<feature type="domain" description="Glycosyl hydrolase family 38 C-terminal" evidence="2">
    <location>
        <begin position="503"/>
        <end position="643"/>
    </location>
</feature>
<dbReference type="AlphaFoldDB" id="A0A9D5R8K3"/>
<dbReference type="SUPFAM" id="SSF74650">
    <property type="entry name" value="Galactose mutarotase-like"/>
    <property type="match status" value="1"/>
</dbReference>
<keyword evidence="5" id="KW-1185">Reference proteome</keyword>
<dbReference type="InterPro" id="IPR041147">
    <property type="entry name" value="GH38_C"/>
</dbReference>
<proteinExistence type="predicted"/>
<reference evidence="4" key="1">
    <citation type="submission" date="2020-10" db="EMBL/GenBank/DDBJ databases">
        <title>ChiBAC.</title>
        <authorList>
            <person name="Zenner C."/>
            <person name="Hitch T.C.A."/>
            <person name="Clavel T."/>
        </authorList>
    </citation>
    <scope>NUCLEOTIDE SEQUENCE</scope>
    <source>
        <strain evidence="4">DSM 107454</strain>
    </source>
</reference>
<evidence type="ECO:0000313" key="4">
    <source>
        <dbReference type="EMBL" id="MBE5040075.1"/>
    </source>
</evidence>
<comment type="caution">
    <text evidence="4">The sequence shown here is derived from an EMBL/GenBank/DDBJ whole genome shotgun (WGS) entry which is preliminary data.</text>
</comment>